<keyword evidence="1" id="KW-1133">Transmembrane helix</keyword>
<name>A2SPB4_METPP</name>
<geneLocation type="plasmid" evidence="2 3">
    <name>RPME01</name>
</geneLocation>
<evidence type="ECO:0000313" key="3">
    <source>
        <dbReference type="Proteomes" id="UP000000366"/>
    </source>
</evidence>
<sequence length="117" mass="12540">MVPLALSGKASYAALLGLGAFFGFLLFLTVLLREHTESRLVPGRTVSTKVCGVFLSLVGAGGIGLSVRLIDGYRPTGRRSGLLRLSIEYLGPWPAAAFFLAFGACMLGLAYRLFRSR</sequence>
<keyword evidence="3" id="KW-1185">Reference proteome</keyword>
<keyword evidence="2" id="KW-0614">Plasmid</keyword>
<organism evidence="2 3">
    <name type="scientific">Methylibium petroleiphilum (strain ATCC BAA-1232 / LMG 22953 / PM1)</name>
    <dbReference type="NCBI Taxonomy" id="420662"/>
    <lineage>
        <taxon>Bacteria</taxon>
        <taxon>Pseudomonadati</taxon>
        <taxon>Pseudomonadota</taxon>
        <taxon>Betaproteobacteria</taxon>
        <taxon>Burkholderiales</taxon>
        <taxon>Sphaerotilaceae</taxon>
        <taxon>Methylibium</taxon>
    </lineage>
</organism>
<keyword evidence="1" id="KW-0472">Membrane</keyword>
<gene>
    <name evidence="2" type="ordered locus">Mpe_B0639</name>
</gene>
<dbReference type="KEGG" id="mpt:Mpe_B0639"/>
<feature type="transmembrane region" description="Helical" evidence="1">
    <location>
        <begin position="53"/>
        <end position="70"/>
    </location>
</feature>
<dbReference type="EMBL" id="CP000556">
    <property type="protein sequence ID" value="ABM97403.1"/>
    <property type="molecule type" value="Genomic_DNA"/>
</dbReference>
<dbReference type="Proteomes" id="UP000000366">
    <property type="component" value="Plasmid RPME01"/>
</dbReference>
<feature type="transmembrane region" description="Helical" evidence="1">
    <location>
        <begin position="90"/>
        <end position="114"/>
    </location>
</feature>
<evidence type="ECO:0000256" key="1">
    <source>
        <dbReference type="SAM" id="Phobius"/>
    </source>
</evidence>
<keyword evidence="1" id="KW-0812">Transmembrane</keyword>
<evidence type="ECO:0008006" key="4">
    <source>
        <dbReference type="Google" id="ProtNLM"/>
    </source>
</evidence>
<protein>
    <recommendedName>
        <fullName evidence="4">Transmembrane protein</fullName>
    </recommendedName>
</protein>
<reference evidence="2 3" key="1">
    <citation type="journal article" date="2007" name="J. Bacteriol.">
        <title>Whole-genome analysis of the methyl tert-butyl ether-degrading beta-proteobacterium Methylibium petroleiphilum PM1.</title>
        <authorList>
            <person name="Kane S.R."/>
            <person name="Chakicherla A.Y."/>
            <person name="Chain P.S.G."/>
            <person name="Schmidt R."/>
            <person name="Shin M.W."/>
            <person name="Legler T.C."/>
            <person name="Scow K.M."/>
            <person name="Larimer F.W."/>
            <person name="Lucas S.M."/>
            <person name="Richardson P.M."/>
            <person name="Hristova K.R."/>
        </authorList>
    </citation>
    <scope>NUCLEOTIDE SEQUENCE [LARGE SCALE GENOMIC DNA]</scope>
    <source>
        <strain evidence="3">ATCC BAA-1232 / LMG 22953 / PM1</strain>
        <plasmid evidence="2 3">RPME01</plasmid>
    </source>
</reference>
<evidence type="ECO:0000313" key="2">
    <source>
        <dbReference type="EMBL" id="ABM97403.1"/>
    </source>
</evidence>
<dbReference type="AlphaFoldDB" id="A2SPB4"/>
<accession>A2SPB4</accession>
<proteinExistence type="predicted"/>
<feature type="transmembrane region" description="Helical" evidence="1">
    <location>
        <begin position="12"/>
        <end position="32"/>
    </location>
</feature>
<dbReference type="HOGENOM" id="CLU_2082061_0_0_4"/>